<accession>A0A1M7RS05</accession>
<evidence type="ECO:0000256" key="7">
    <source>
        <dbReference type="ARBA" id="ARBA00023180"/>
    </source>
</evidence>
<dbReference type="PANTHER" id="PTHR12137:SF54">
    <property type="entry name" value="CARBOHYDRATE SULFOTRANSFERASE"/>
    <property type="match status" value="1"/>
</dbReference>
<dbReference type="RefSeq" id="WP_072695383.1">
    <property type="nucleotide sequence ID" value="NZ_FRDI01000002.1"/>
</dbReference>
<dbReference type="GO" id="GO:0016020">
    <property type="term" value="C:membrane"/>
    <property type="evidence" value="ECO:0007669"/>
    <property type="project" value="InterPro"/>
</dbReference>
<evidence type="ECO:0000256" key="1">
    <source>
        <dbReference type="ARBA" id="ARBA00004323"/>
    </source>
</evidence>
<evidence type="ECO:0000313" key="9">
    <source>
        <dbReference type="Proteomes" id="UP000186469"/>
    </source>
</evidence>
<organism evidence="8 9">
    <name type="scientific">Desulfovibrio litoralis DSM 11393</name>
    <dbReference type="NCBI Taxonomy" id="1121455"/>
    <lineage>
        <taxon>Bacteria</taxon>
        <taxon>Pseudomonadati</taxon>
        <taxon>Thermodesulfobacteriota</taxon>
        <taxon>Desulfovibrionia</taxon>
        <taxon>Desulfovibrionales</taxon>
        <taxon>Desulfovibrionaceae</taxon>
        <taxon>Desulfovibrio</taxon>
    </lineage>
</organism>
<dbReference type="STRING" id="1121455.SAMN02745728_00089"/>
<dbReference type="EMBL" id="FRDI01000002">
    <property type="protein sequence ID" value="SHN49039.1"/>
    <property type="molecule type" value="Genomic_DNA"/>
</dbReference>
<dbReference type="Proteomes" id="UP000186469">
    <property type="component" value="Unassembled WGS sequence"/>
</dbReference>
<sequence>MQTLYKQLDIKNIQENKPFLNNLLINGFLSYNYNFLYVAVPKVACTTMKWWFAKLEAVDLDVSSIHKSLESTPELVIHDIANIAPHLTRLPLSVIEEYLSKKDAFCFTLVRNPYMRIFSAWQSKMLLQEPLRIIPYQKYDFCNYKIDNKKDISLAFEYFLEHLYAYEHPANFLDPHFMPQYKILRPDIFPYSLIVKLEEKEKLKEALKIHLGEDVALPFEDKGNNVSLLSYNTEFITARSVELIKTIYQKDFEIFNYSTELPVSKKNISEQEISIAIQAINMIRWRHQRISEMRSVSNNTINNLKNENATLQKLNTQQLIKVENTLSALQKTIENIAQHLINFPSTPQRFFLFFYTPILKLIAKPKYYQQFKDNPNNFFADTESTMNKIFLKFLELFGPKAKRF</sequence>
<comment type="subcellular location">
    <subcellularLocation>
        <location evidence="1">Golgi apparatus membrane</location>
        <topology evidence="1">Single-pass type II membrane protein</topology>
    </subcellularLocation>
</comment>
<dbReference type="AlphaFoldDB" id="A0A1M7RS05"/>
<gene>
    <name evidence="8" type="ORF">SAMN02745728_00089</name>
</gene>
<dbReference type="GO" id="GO:0016051">
    <property type="term" value="P:carbohydrate biosynthetic process"/>
    <property type="evidence" value="ECO:0007669"/>
    <property type="project" value="InterPro"/>
</dbReference>
<dbReference type="OrthoDB" id="288532at2"/>
<reference evidence="8 9" key="1">
    <citation type="submission" date="2016-12" db="EMBL/GenBank/DDBJ databases">
        <authorList>
            <person name="Song W.-J."/>
            <person name="Kurnit D.M."/>
        </authorList>
    </citation>
    <scope>NUCLEOTIDE SEQUENCE [LARGE SCALE GENOMIC DNA]</scope>
    <source>
        <strain evidence="8 9">DSM 11393</strain>
    </source>
</reference>
<evidence type="ECO:0000256" key="3">
    <source>
        <dbReference type="ARBA" id="ARBA00022692"/>
    </source>
</evidence>
<evidence type="ECO:0000256" key="6">
    <source>
        <dbReference type="ARBA" id="ARBA00023136"/>
    </source>
</evidence>
<dbReference type="Pfam" id="PF03567">
    <property type="entry name" value="Sulfotransfer_2"/>
    <property type="match status" value="1"/>
</dbReference>
<dbReference type="PANTHER" id="PTHR12137">
    <property type="entry name" value="CARBOHYDRATE SULFOTRANSFERASE"/>
    <property type="match status" value="1"/>
</dbReference>
<name>A0A1M7RS05_9BACT</name>
<evidence type="ECO:0000313" key="8">
    <source>
        <dbReference type="EMBL" id="SHN49039.1"/>
    </source>
</evidence>
<evidence type="ECO:0000256" key="4">
    <source>
        <dbReference type="ARBA" id="ARBA00022989"/>
    </source>
</evidence>
<keyword evidence="4" id="KW-1133">Transmembrane helix</keyword>
<dbReference type="GO" id="GO:0008146">
    <property type="term" value="F:sulfotransferase activity"/>
    <property type="evidence" value="ECO:0007669"/>
    <property type="project" value="InterPro"/>
</dbReference>
<keyword evidence="9" id="KW-1185">Reference proteome</keyword>
<keyword evidence="7" id="KW-0325">Glycoprotein</keyword>
<keyword evidence="2 8" id="KW-0808">Transferase</keyword>
<evidence type="ECO:0000256" key="2">
    <source>
        <dbReference type="ARBA" id="ARBA00022679"/>
    </source>
</evidence>
<keyword evidence="6" id="KW-0472">Membrane</keyword>
<evidence type="ECO:0000256" key="5">
    <source>
        <dbReference type="ARBA" id="ARBA00023034"/>
    </source>
</evidence>
<proteinExistence type="predicted"/>
<dbReference type="InterPro" id="IPR005331">
    <property type="entry name" value="Sulfotransferase"/>
</dbReference>
<protein>
    <submittedName>
        <fullName evidence="8">Sulfotransferase family protein</fullName>
    </submittedName>
</protein>
<keyword evidence="5" id="KW-0333">Golgi apparatus</keyword>
<keyword evidence="3" id="KW-0812">Transmembrane</keyword>
<dbReference type="InterPro" id="IPR018011">
    <property type="entry name" value="Carb_sulfotrans_8-10"/>
</dbReference>